<proteinExistence type="predicted"/>
<organism evidence="1 2">
    <name type="scientific">Theileria equi strain WA</name>
    <dbReference type="NCBI Taxonomy" id="1537102"/>
    <lineage>
        <taxon>Eukaryota</taxon>
        <taxon>Sar</taxon>
        <taxon>Alveolata</taxon>
        <taxon>Apicomplexa</taxon>
        <taxon>Aconoidasida</taxon>
        <taxon>Piroplasmida</taxon>
        <taxon>Theileriidae</taxon>
        <taxon>Theileria</taxon>
    </lineage>
</organism>
<accession>L1LF81</accession>
<gene>
    <name evidence="1" type="ORF">BEWA_041350</name>
</gene>
<sequence length="485" mass="56036">MVKHPFFVPSLIGTTILSSSTDGTKDVYKWKNHPFFDYYSKLESLLNVKFSKLRNVSFHMKPIELHMQSLCELLNKQKKHYKDPLNCERAIPTKSQYLKSFGLDLSLSLEELFDESETSLNSNEQPNHWSSVLPARFIERNYELDSKFDRLVHKSFALLKKHWVEKGYMDEDGNLLDEPIYKFNLVSKNTLGTNVGAKSAPYLLLGVKRRFGFFKRHENKEEVFLTEDLSSKDDSSISDPYDISYIPDQIPSTESLYSINQSLVTHGVAVVRKVFTREQIKQIKKMLHIKTTLARETAFKILEVDPNVSAMKYSRGRIHCILRGTSFNELISPLQAFWMPIVYYNMKTNRYNLRMLMQTHLDTLSYAEPWHRSNRRFGLNVVVPLDDIDVNGGRIQFLTGTQGDSNKNFAYEIGPSGVDLEVGDILIYNSSILHRNTINETNVCRSMLIFTYDHTDTPPPGQGTTRSIFDKFYGNFVVGINKMFY</sequence>
<evidence type="ECO:0000313" key="1">
    <source>
        <dbReference type="EMBL" id="EKX74097.1"/>
    </source>
</evidence>
<name>L1LF81_THEEQ</name>
<dbReference type="EMBL" id="ACOU01000002">
    <property type="protein sequence ID" value="EKX74097.1"/>
    <property type="molecule type" value="Genomic_DNA"/>
</dbReference>
<dbReference type="RefSeq" id="XP_004833549.1">
    <property type="nucleotide sequence ID" value="XM_004833492.1"/>
</dbReference>
<dbReference type="GeneID" id="15807545"/>
<dbReference type="Proteomes" id="UP000031512">
    <property type="component" value="Unassembled WGS sequence"/>
</dbReference>
<dbReference type="AlphaFoldDB" id="L1LF81"/>
<dbReference type="SUPFAM" id="SSF51197">
    <property type="entry name" value="Clavaminate synthase-like"/>
    <property type="match status" value="1"/>
</dbReference>
<reference evidence="1 2" key="1">
    <citation type="journal article" date="2012" name="BMC Genomics">
        <title>Comparative genomic analysis and phylogenetic position of Theileria equi.</title>
        <authorList>
            <person name="Kappmeyer L.S."/>
            <person name="Thiagarajan M."/>
            <person name="Herndon D.R."/>
            <person name="Ramsay J.D."/>
            <person name="Caler E."/>
            <person name="Djikeng A."/>
            <person name="Gillespie J.J."/>
            <person name="Lau A.O."/>
            <person name="Roalson E.H."/>
            <person name="Silva J.C."/>
            <person name="Silva M.G."/>
            <person name="Suarez C.E."/>
            <person name="Ueti M.W."/>
            <person name="Nene V.M."/>
            <person name="Mealey R.H."/>
            <person name="Knowles D.P."/>
            <person name="Brayton K.A."/>
        </authorList>
    </citation>
    <scope>NUCLEOTIDE SEQUENCE [LARGE SCALE GENOMIC DNA]</scope>
    <source>
        <strain evidence="1 2">WA</strain>
    </source>
</reference>
<comment type="caution">
    <text evidence="1">The sequence shown here is derived from an EMBL/GenBank/DDBJ whole genome shotgun (WGS) entry which is preliminary data.</text>
</comment>
<keyword evidence="2" id="KW-1185">Reference proteome</keyword>
<dbReference type="VEuPathDB" id="PiroplasmaDB:BEWA_041350"/>
<dbReference type="KEGG" id="beq:BEWA_041350"/>
<dbReference type="Gene3D" id="2.60.120.620">
    <property type="entry name" value="q2cbj1_9rhob like domain"/>
    <property type="match status" value="1"/>
</dbReference>
<dbReference type="eggNOG" id="ENOG502S74F">
    <property type="taxonomic scope" value="Eukaryota"/>
</dbReference>
<evidence type="ECO:0000313" key="2">
    <source>
        <dbReference type="Proteomes" id="UP000031512"/>
    </source>
</evidence>
<dbReference type="OrthoDB" id="420046at2759"/>
<protein>
    <submittedName>
        <fullName evidence="1">Uncharacterized protein</fullName>
    </submittedName>
</protein>